<dbReference type="Proteomes" id="UP000836841">
    <property type="component" value="Chromosome 4"/>
</dbReference>
<name>A0AAU9SCL7_THLAR</name>
<feature type="non-terminal residue" evidence="1">
    <location>
        <position position="1"/>
    </location>
</feature>
<dbReference type="EMBL" id="OU466860">
    <property type="protein sequence ID" value="CAH2060619.1"/>
    <property type="molecule type" value="Genomic_DNA"/>
</dbReference>
<proteinExistence type="predicted"/>
<evidence type="ECO:0000313" key="1">
    <source>
        <dbReference type="EMBL" id="CAH2060619.1"/>
    </source>
</evidence>
<accession>A0AAU9SCL7</accession>
<evidence type="ECO:0000313" key="2">
    <source>
        <dbReference type="Proteomes" id="UP000836841"/>
    </source>
</evidence>
<reference evidence="1 2" key="1">
    <citation type="submission" date="2022-03" db="EMBL/GenBank/DDBJ databases">
        <authorList>
            <person name="Nunn A."/>
            <person name="Chopra R."/>
            <person name="Nunn A."/>
            <person name="Contreras Garrido A."/>
        </authorList>
    </citation>
    <scope>NUCLEOTIDE SEQUENCE [LARGE SCALE GENOMIC DNA]</scope>
</reference>
<keyword evidence="2" id="KW-1185">Reference proteome</keyword>
<gene>
    <name evidence="1" type="ORF">TAV2_LOCUS14809</name>
</gene>
<organism evidence="1 2">
    <name type="scientific">Thlaspi arvense</name>
    <name type="common">Field penny-cress</name>
    <dbReference type="NCBI Taxonomy" id="13288"/>
    <lineage>
        <taxon>Eukaryota</taxon>
        <taxon>Viridiplantae</taxon>
        <taxon>Streptophyta</taxon>
        <taxon>Embryophyta</taxon>
        <taxon>Tracheophyta</taxon>
        <taxon>Spermatophyta</taxon>
        <taxon>Magnoliopsida</taxon>
        <taxon>eudicotyledons</taxon>
        <taxon>Gunneridae</taxon>
        <taxon>Pentapetalae</taxon>
        <taxon>rosids</taxon>
        <taxon>malvids</taxon>
        <taxon>Brassicales</taxon>
        <taxon>Brassicaceae</taxon>
        <taxon>Thlaspideae</taxon>
        <taxon>Thlaspi</taxon>
    </lineage>
</organism>
<sequence>TPLSTNSSEQHGKPTTWDHGVAENLFLKGGKISGGRLLCKTTTRKIVLNPRSTVFGSCTHKQQYAKRSVRRRD</sequence>
<protein>
    <submittedName>
        <fullName evidence="1">Uncharacterized protein</fullName>
    </submittedName>
</protein>
<dbReference type="AlphaFoldDB" id="A0AAU9SCL7"/>